<evidence type="ECO:0000313" key="1">
    <source>
        <dbReference type="EMBL" id="KHE94033.1"/>
    </source>
</evidence>
<dbReference type="NCBIfam" id="NF046097">
    <property type="entry name" value="CV_2116_dom"/>
    <property type="match status" value="1"/>
</dbReference>
<protein>
    <submittedName>
        <fullName evidence="1">Uncharacterized protein</fullName>
    </submittedName>
</protein>
<accession>A0A0B0ESB6</accession>
<name>A0A0B0ESB6_9BACT</name>
<proteinExistence type="predicted"/>
<sequence>MNIRYKDYDLDAAPAKSYDKDEWMTSVHINKLSSDGYKTKAFYCKEIFDTKEEADDHSMILGKQIVDGEHPDFKIDF</sequence>
<dbReference type="EMBL" id="JRYO01000019">
    <property type="protein sequence ID" value="KHE94033.1"/>
    <property type="molecule type" value="Genomic_DNA"/>
</dbReference>
<gene>
    <name evidence="1" type="ORF">SCABRO_00171</name>
</gene>
<dbReference type="AlphaFoldDB" id="A0A0B0ESB6"/>
<comment type="caution">
    <text evidence="1">The sequence shown here is derived from an EMBL/GenBank/DDBJ whole genome shotgun (WGS) entry which is preliminary data.</text>
</comment>
<evidence type="ECO:0000313" key="2">
    <source>
        <dbReference type="Proteomes" id="UP000030652"/>
    </source>
</evidence>
<organism evidence="1 2">
    <name type="scientific">Candidatus Scalindua brodae</name>
    <dbReference type="NCBI Taxonomy" id="237368"/>
    <lineage>
        <taxon>Bacteria</taxon>
        <taxon>Pseudomonadati</taxon>
        <taxon>Planctomycetota</taxon>
        <taxon>Candidatus Brocadiia</taxon>
        <taxon>Candidatus Brocadiales</taxon>
        <taxon>Candidatus Scalinduaceae</taxon>
        <taxon>Candidatus Scalindua</taxon>
    </lineage>
</organism>
<reference evidence="1 2" key="1">
    <citation type="submission" date="2014-10" db="EMBL/GenBank/DDBJ databases">
        <title>Draft genome of anammox bacterium scalindua brodae, obtained using differential coverage binning of sequence data from two enrichment reactors.</title>
        <authorList>
            <person name="Speth D.R."/>
            <person name="Russ L."/>
            <person name="Kartal B."/>
            <person name="Op den Camp H.J."/>
            <person name="Dutilh B.E."/>
            <person name="Jetten M.S."/>
        </authorList>
    </citation>
    <scope>NUCLEOTIDE SEQUENCE [LARGE SCALE GENOMIC DNA]</scope>
    <source>
        <strain evidence="1">RU1</strain>
    </source>
</reference>
<dbReference type="Proteomes" id="UP000030652">
    <property type="component" value="Unassembled WGS sequence"/>
</dbReference>